<organism evidence="6 7">
    <name type="scientific">Trichoderma harzianum CBS 226.95</name>
    <dbReference type="NCBI Taxonomy" id="983964"/>
    <lineage>
        <taxon>Eukaryota</taxon>
        <taxon>Fungi</taxon>
        <taxon>Dikarya</taxon>
        <taxon>Ascomycota</taxon>
        <taxon>Pezizomycotina</taxon>
        <taxon>Sordariomycetes</taxon>
        <taxon>Hypocreomycetidae</taxon>
        <taxon>Hypocreales</taxon>
        <taxon>Hypocreaceae</taxon>
        <taxon>Trichoderma</taxon>
    </lineage>
</organism>
<dbReference type="PIRSF" id="PIRSF000332">
    <property type="entry name" value="FMO"/>
    <property type="match status" value="1"/>
</dbReference>
<protein>
    <recommendedName>
        <fullName evidence="8">FAD/NAD(P)-binding domain-containing protein</fullName>
    </recommendedName>
</protein>
<dbReference type="InterPro" id="IPR036188">
    <property type="entry name" value="FAD/NAD-bd_sf"/>
</dbReference>
<accession>A0A2T4A316</accession>
<dbReference type="Gene3D" id="3.50.50.60">
    <property type="entry name" value="FAD/NAD(P)-binding domain"/>
    <property type="match status" value="1"/>
</dbReference>
<keyword evidence="4" id="KW-0521">NADP</keyword>
<comment type="similarity">
    <text evidence="1">Belongs to the FMO family.</text>
</comment>
<dbReference type="InterPro" id="IPR000960">
    <property type="entry name" value="Flavin_mOase"/>
</dbReference>
<dbReference type="GO" id="GO:0050661">
    <property type="term" value="F:NADP binding"/>
    <property type="evidence" value="ECO:0007669"/>
    <property type="project" value="InterPro"/>
</dbReference>
<evidence type="ECO:0000313" key="7">
    <source>
        <dbReference type="Proteomes" id="UP000241690"/>
    </source>
</evidence>
<evidence type="ECO:0000256" key="1">
    <source>
        <dbReference type="ARBA" id="ARBA00009183"/>
    </source>
</evidence>
<sequence length="505" mass="56344">MQKGIAGISAVKNLTEAGFDVTGFEASDAIGGLWHYTEDARTSCLSILKKWMWLILQFGFSDFPYAGDASDGPLYPKKNQAFLESYAEHFGIVHRFRLNTKVTTVSRVGDKWSLLLTDAQGKREEEMFDRLVVCTGLFQTPKEPRVEGLDQFRGKILNAHTYESPKSFDGKRVLVVGLGSTATDIARGLAGRANQVFISHRNGCLMLPYGKANDVCFPPLREQRKAIKRPPFEQGQILHKAFLEMQDEAFNLRPEWGLANAPAMPHKLPIIGDEFHDLLVSGTVTLVAGVSRVLDSHVELTDGKKLEVDAIIFAIGYNKSFSLLGPYDPSRHMPQAWKDARGSMGRPLARLYQGIFSLDFPDSLAYSETVGPTLSASINADLASMALAQVWLGASKLPSAREMAKSADTQNQMVISLAKEAEIFDPAIVNTTEWTIWADRAAGLGIQDRIGYGWKSWWLWLTDYRLYKTLLDGKFVPQVYRIFDEGKRKPWKGARESFFKANGMS</sequence>
<dbReference type="AlphaFoldDB" id="A0A2T4A316"/>
<gene>
    <name evidence="6" type="ORF">M431DRAFT_93747</name>
</gene>
<dbReference type="InterPro" id="IPR050346">
    <property type="entry name" value="FMO-like"/>
</dbReference>
<evidence type="ECO:0000256" key="5">
    <source>
        <dbReference type="ARBA" id="ARBA00023002"/>
    </source>
</evidence>
<dbReference type="GeneID" id="36633090"/>
<evidence type="ECO:0000313" key="6">
    <source>
        <dbReference type="EMBL" id="PTB51462.1"/>
    </source>
</evidence>
<keyword evidence="2" id="KW-0285">Flavoprotein</keyword>
<dbReference type="PANTHER" id="PTHR23023">
    <property type="entry name" value="DIMETHYLANILINE MONOOXYGENASE"/>
    <property type="match status" value="1"/>
</dbReference>
<proteinExistence type="inferred from homology"/>
<reference evidence="6 7" key="1">
    <citation type="submission" date="2016-07" db="EMBL/GenBank/DDBJ databases">
        <title>Multiple horizontal gene transfer events from other fungi enriched the ability of initially mycotrophic Trichoderma (Ascomycota) to feed on dead plant biomass.</title>
        <authorList>
            <consortium name="DOE Joint Genome Institute"/>
            <person name="Aerts A."/>
            <person name="Atanasova L."/>
            <person name="Chenthamara K."/>
            <person name="Zhang J."/>
            <person name="Grujic M."/>
            <person name="Henrissat B."/>
            <person name="Kuo A."/>
            <person name="Salamov A."/>
            <person name="Lipzen A."/>
            <person name="Labutti K."/>
            <person name="Barry K."/>
            <person name="Miao Y."/>
            <person name="Rahimi M.J."/>
            <person name="Shen Q."/>
            <person name="Grigoriev I.V."/>
            <person name="Kubicek C.P."/>
            <person name="Druzhinina I.S."/>
        </authorList>
    </citation>
    <scope>NUCLEOTIDE SEQUENCE [LARGE SCALE GENOMIC DNA]</scope>
    <source>
        <strain evidence="6 7">CBS 226.95</strain>
    </source>
</reference>
<dbReference type="RefSeq" id="XP_024771139.1">
    <property type="nucleotide sequence ID" value="XM_024924507.1"/>
</dbReference>
<evidence type="ECO:0000256" key="4">
    <source>
        <dbReference type="ARBA" id="ARBA00022857"/>
    </source>
</evidence>
<evidence type="ECO:0000256" key="3">
    <source>
        <dbReference type="ARBA" id="ARBA00022827"/>
    </source>
</evidence>
<evidence type="ECO:0000256" key="2">
    <source>
        <dbReference type="ARBA" id="ARBA00022630"/>
    </source>
</evidence>
<keyword evidence="7" id="KW-1185">Reference proteome</keyword>
<keyword evidence="5" id="KW-0560">Oxidoreductase</keyword>
<dbReference type="Pfam" id="PF00743">
    <property type="entry name" value="FMO-like"/>
    <property type="match status" value="1"/>
</dbReference>
<keyword evidence="3" id="KW-0274">FAD</keyword>
<dbReference type="SUPFAM" id="SSF51905">
    <property type="entry name" value="FAD/NAD(P)-binding domain"/>
    <property type="match status" value="2"/>
</dbReference>
<dbReference type="GO" id="GO:0004499">
    <property type="term" value="F:N,N-dimethylaniline monooxygenase activity"/>
    <property type="evidence" value="ECO:0007669"/>
    <property type="project" value="InterPro"/>
</dbReference>
<evidence type="ECO:0008006" key="8">
    <source>
        <dbReference type="Google" id="ProtNLM"/>
    </source>
</evidence>
<dbReference type="Proteomes" id="UP000241690">
    <property type="component" value="Unassembled WGS sequence"/>
</dbReference>
<dbReference type="GO" id="GO:0050660">
    <property type="term" value="F:flavin adenine dinucleotide binding"/>
    <property type="evidence" value="ECO:0007669"/>
    <property type="project" value="InterPro"/>
</dbReference>
<dbReference type="EMBL" id="KZ679686">
    <property type="protein sequence ID" value="PTB51462.1"/>
    <property type="molecule type" value="Genomic_DNA"/>
</dbReference>
<name>A0A2T4A316_TRIHA</name>
<dbReference type="PRINTS" id="PR00370">
    <property type="entry name" value="FMOXYGENASE"/>
</dbReference>
<dbReference type="InterPro" id="IPR020946">
    <property type="entry name" value="Flavin_mOase-like"/>
</dbReference>